<name>A0ABS8UR40_DATST</name>
<protein>
    <submittedName>
        <fullName evidence="1">Uncharacterized protein</fullName>
    </submittedName>
</protein>
<evidence type="ECO:0000313" key="2">
    <source>
        <dbReference type="Proteomes" id="UP000823775"/>
    </source>
</evidence>
<sequence>NLTKTKKDEGINRKNLAKTKVGHKSTLRCICVSLCSTQKVPGDWAGNQTCERVLVSRGTIYPSKRCGRNMSYASVASLSQDNGHCQTQCQPSK</sequence>
<organism evidence="1 2">
    <name type="scientific">Datura stramonium</name>
    <name type="common">Jimsonweed</name>
    <name type="synonym">Common thornapple</name>
    <dbReference type="NCBI Taxonomy" id="4076"/>
    <lineage>
        <taxon>Eukaryota</taxon>
        <taxon>Viridiplantae</taxon>
        <taxon>Streptophyta</taxon>
        <taxon>Embryophyta</taxon>
        <taxon>Tracheophyta</taxon>
        <taxon>Spermatophyta</taxon>
        <taxon>Magnoliopsida</taxon>
        <taxon>eudicotyledons</taxon>
        <taxon>Gunneridae</taxon>
        <taxon>Pentapetalae</taxon>
        <taxon>asterids</taxon>
        <taxon>lamiids</taxon>
        <taxon>Solanales</taxon>
        <taxon>Solanaceae</taxon>
        <taxon>Solanoideae</taxon>
        <taxon>Datureae</taxon>
        <taxon>Datura</taxon>
    </lineage>
</organism>
<proteinExistence type="predicted"/>
<evidence type="ECO:0000313" key="1">
    <source>
        <dbReference type="EMBL" id="MCD9561382.1"/>
    </source>
</evidence>
<dbReference type="Proteomes" id="UP000823775">
    <property type="component" value="Unassembled WGS sequence"/>
</dbReference>
<accession>A0ABS8UR40</accession>
<comment type="caution">
    <text evidence="1">The sequence shown here is derived from an EMBL/GenBank/DDBJ whole genome shotgun (WGS) entry which is preliminary data.</text>
</comment>
<keyword evidence="2" id="KW-1185">Reference proteome</keyword>
<reference evidence="1 2" key="1">
    <citation type="journal article" date="2021" name="BMC Genomics">
        <title>Datura genome reveals duplications of psychoactive alkaloid biosynthetic genes and high mutation rate following tissue culture.</title>
        <authorList>
            <person name="Rajewski A."/>
            <person name="Carter-House D."/>
            <person name="Stajich J."/>
            <person name="Litt A."/>
        </authorList>
    </citation>
    <scope>NUCLEOTIDE SEQUENCE [LARGE SCALE GENOMIC DNA]</scope>
    <source>
        <strain evidence="1">AR-01</strain>
    </source>
</reference>
<feature type="non-terminal residue" evidence="1">
    <location>
        <position position="1"/>
    </location>
</feature>
<dbReference type="EMBL" id="JACEIK010002469">
    <property type="protein sequence ID" value="MCD9561382.1"/>
    <property type="molecule type" value="Genomic_DNA"/>
</dbReference>
<gene>
    <name evidence="1" type="ORF">HAX54_020446</name>
</gene>